<dbReference type="InterPro" id="IPR020568">
    <property type="entry name" value="Ribosomal_Su5_D2-typ_SF"/>
</dbReference>
<reference evidence="4" key="2">
    <citation type="submission" date="2021-04" db="EMBL/GenBank/DDBJ databases">
        <authorList>
            <person name="Gilroy R."/>
        </authorList>
    </citation>
    <scope>NUCLEOTIDE SEQUENCE</scope>
    <source>
        <strain evidence="4">Gambia11-129</strain>
    </source>
</reference>
<dbReference type="Gene3D" id="3.30.230.30">
    <property type="entry name" value="Impact, N-terminal domain"/>
    <property type="match status" value="1"/>
</dbReference>
<evidence type="ECO:0000259" key="3">
    <source>
        <dbReference type="Pfam" id="PF09186"/>
    </source>
</evidence>
<dbReference type="GO" id="GO:0006446">
    <property type="term" value="P:regulation of translational initiation"/>
    <property type="evidence" value="ECO:0007669"/>
    <property type="project" value="TreeGrafter"/>
</dbReference>
<sequence length="198" mass="21915">MLSLSQRAETEIIVKKSRFVSIAIPCQRSEDVKALVQSVRKDHEGANHVVHAAVLGQNGTIYSSSDDREPKNTAGRPALEVLKGSGITNILVCIVRYFGGTLLGTGGLVKAYGDAVKAVLPLLETEELIEKKRMHLILSYDFYTQIKRIFEKHSAIIETESFDINISVSVLIRSDRFDDFVKDVKDLGQGRIALSLQD</sequence>
<dbReference type="InterPro" id="IPR015269">
    <property type="entry name" value="UPF0029_Impact_C"/>
</dbReference>
<dbReference type="Proteomes" id="UP000823936">
    <property type="component" value="Unassembled WGS sequence"/>
</dbReference>
<reference evidence="4" key="1">
    <citation type="journal article" date="2021" name="PeerJ">
        <title>Extensive microbial diversity within the chicken gut microbiome revealed by metagenomics and culture.</title>
        <authorList>
            <person name="Gilroy R."/>
            <person name="Ravi A."/>
            <person name="Getino M."/>
            <person name="Pursley I."/>
            <person name="Horton D.L."/>
            <person name="Alikhan N.F."/>
            <person name="Baker D."/>
            <person name="Gharbi K."/>
            <person name="Hall N."/>
            <person name="Watson M."/>
            <person name="Adriaenssens E.M."/>
            <person name="Foster-Nyarko E."/>
            <person name="Jarju S."/>
            <person name="Secka A."/>
            <person name="Antonio M."/>
            <person name="Oren A."/>
            <person name="Chaudhuri R.R."/>
            <person name="La Ragione R."/>
            <person name="Hildebrand F."/>
            <person name="Pallen M.J."/>
        </authorList>
    </citation>
    <scope>NUCLEOTIDE SEQUENCE</scope>
    <source>
        <strain evidence="4">Gambia11-129</strain>
    </source>
</reference>
<dbReference type="InterPro" id="IPR023582">
    <property type="entry name" value="Impact"/>
</dbReference>
<feature type="domain" description="UPF0029" evidence="3">
    <location>
        <begin position="137"/>
        <end position="191"/>
    </location>
</feature>
<dbReference type="AlphaFoldDB" id="A0A9D1TNE7"/>
<evidence type="ECO:0000313" key="4">
    <source>
        <dbReference type="EMBL" id="HIV98881.1"/>
    </source>
</evidence>
<feature type="domain" description="Impact N-terminal" evidence="2">
    <location>
        <begin position="15"/>
        <end position="120"/>
    </location>
</feature>
<comment type="caution">
    <text evidence="4">The sequence shown here is derived from an EMBL/GenBank/DDBJ whole genome shotgun (WGS) entry which is preliminary data.</text>
</comment>
<name>A0A9D1TNE7_9SPIO</name>
<dbReference type="SUPFAM" id="SSF54980">
    <property type="entry name" value="EF-G C-terminal domain-like"/>
    <property type="match status" value="1"/>
</dbReference>
<dbReference type="InterPro" id="IPR035647">
    <property type="entry name" value="EFG_III/V"/>
</dbReference>
<dbReference type="NCBIfam" id="TIGR00257">
    <property type="entry name" value="IMPACT_YIGZ"/>
    <property type="match status" value="1"/>
</dbReference>
<dbReference type="EMBL" id="DXHU01000015">
    <property type="protein sequence ID" value="HIV98881.1"/>
    <property type="molecule type" value="Genomic_DNA"/>
</dbReference>
<dbReference type="GO" id="GO:0005737">
    <property type="term" value="C:cytoplasm"/>
    <property type="evidence" value="ECO:0007669"/>
    <property type="project" value="TreeGrafter"/>
</dbReference>
<dbReference type="PANTHER" id="PTHR16301">
    <property type="entry name" value="IMPACT-RELATED"/>
    <property type="match status" value="1"/>
</dbReference>
<dbReference type="SUPFAM" id="SSF54211">
    <property type="entry name" value="Ribosomal protein S5 domain 2-like"/>
    <property type="match status" value="1"/>
</dbReference>
<organism evidence="4 5">
    <name type="scientific">Candidatus Ornithospirochaeta avicola</name>
    <dbReference type="NCBI Taxonomy" id="2840896"/>
    <lineage>
        <taxon>Bacteria</taxon>
        <taxon>Pseudomonadati</taxon>
        <taxon>Spirochaetota</taxon>
        <taxon>Spirochaetia</taxon>
        <taxon>Spirochaetales</taxon>
        <taxon>Spirochaetaceae</taxon>
        <taxon>Spirochaetaceae incertae sedis</taxon>
        <taxon>Candidatus Ornithospirochaeta</taxon>
    </lineage>
</organism>
<evidence type="ECO:0000256" key="1">
    <source>
        <dbReference type="ARBA" id="ARBA00007665"/>
    </source>
</evidence>
<evidence type="ECO:0000313" key="5">
    <source>
        <dbReference type="Proteomes" id="UP000823936"/>
    </source>
</evidence>
<proteinExistence type="inferred from homology"/>
<protein>
    <submittedName>
        <fullName evidence="4">YigZ family protein</fullName>
    </submittedName>
</protein>
<dbReference type="PANTHER" id="PTHR16301:SF20">
    <property type="entry name" value="IMPACT FAMILY MEMBER YIGZ"/>
    <property type="match status" value="1"/>
</dbReference>
<dbReference type="InterPro" id="IPR001498">
    <property type="entry name" value="Impact_N"/>
</dbReference>
<dbReference type="InterPro" id="IPR036956">
    <property type="entry name" value="Impact_N_sf"/>
</dbReference>
<dbReference type="Pfam" id="PF01205">
    <property type="entry name" value="Impact_N"/>
    <property type="match status" value="1"/>
</dbReference>
<gene>
    <name evidence="4" type="ORF">IAB12_03750</name>
</gene>
<evidence type="ECO:0000259" key="2">
    <source>
        <dbReference type="Pfam" id="PF01205"/>
    </source>
</evidence>
<dbReference type="InterPro" id="IPR015796">
    <property type="entry name" value="Impact_YigZ-like"/>
</dbReference>
<accession>A0A9D1TNE7</accession>
<comment type="similarity">
    <text evidence="1">Belongs to the IMPACT family.</text>
</comment>
<dbReference type="Pfam" id="PF09186">
    <property type="entry name" value="DUF1949"/>
    <property type="match status" value="1"/>
</dbReference>
<dbReference type="Gene3D" id="3.30.70.240">
    <property type="match status" value="1"/>
</dbReference>